<dbReference type="InterPro" id="IPR006139">
    <property type="entry name" value="D-isomer_2_OHA_DH_cat_dom"/>
</dbReference>
<sequence length="319" mass="34922">METNQKIVVMNAGKMNFDGTMDFQTLSADTIVHADTKPEEFIEKIKGARAIVTKELPVPATLIEQFPDSVELIVEAGTGYNNIDIEAARKRHITVCNIPAYSSERVAHTAVMMLLALSSSMQRQIGMLAKNDRSNFTEHLKVPHTEVNGKTLGVVGAGNIGSEVVKIGLALGMKVLIYKRHKGIDIENVKYVSLEQLLKQSDYLSLHCPLTPETHHIIDKNAIALMKPTAFLINTARGALIDEPALIEALSTGKIAGAGLDVQEQEPPAADNPLYKLDNVILTPHIGWKGYETRQRLLGIIRDNIQGFFNGKPINVVSA</sequence>
<feature type="domain" description="D-isomer specific 2-hydroxyacid dehydrogenase catalytic" evidence="5">
    <location>
        <begin position="24"/>
        <end position="317"/>
    </location>
</feature>
<dbReference type="RefSeq" id="WP_147785777.1">
    <property type="nucleotide sequence ID" value="NZ_SDIK01000086.1"/>
</dbReference>
<dbReference type="Pfam" id="PF00389">
    <property type="entry name" value="2-Hacid_dh"/>
    <property type="match status" value="1"/>
</dbReference>
<name>A0A5C8GAM9_9BACT</name>
<comment type="similarity">
    <text evidence="1 4">Belongs to the D-isomer specific 2-hydroxyacid dehydrogenase family.</text>
</comment>
<dbReference type="PROSITE" id="PS00065">
    <property type="entry name" value="D_2_HYDROXYACID_DH_1"/>
    <property type="match status" value="1"/>
</dbReference>
<accession>A0A5C8GAM9</accession>
<dbReference type="PANTHER" id="PTHR43761">
    <property type="entry name" value="D-ISOMER SPECIFIC 2-HYDROXYACID DEHYDROGENASE FAMILY PROTEIN (AFU_ORTHOLOGUE AFUA_1G13630)"/>
    <property type="match status" value="1"/>
</dbReference>
<dbReference type="Pfam" id="PF02826">
    <property type="entry name" value="2-Hacid_dh_C"/>
    <property type="match status" value="1"/>
</dbReference>
<keyword evidence="8" id="KW-1185">Reference proteome</keyword>
<dbReference type="SUPFAM" id="SSF52283">
    <property type="entry name" value="Formate/glycerate dehydrogenase catalytic domain-like"/>
    <property type="match status" value="1"/>
</dbReference>
<dbReference type="Proteomes" id="UP000321612">
    <property type="component" value="Unassembled WGS sequence"/>
</dbReference>
<dbReference type="PANTHER" id="PTHR43761:SF1">
    <property type="entry name" value="D-ISOMER SPECIFIC 2-HYDROXYACID DEHYDROGENASE CATALYTIC DOMAIN-CONTAINING PROTEIN-RELATED"/>
    <property type="match status" value="1"/>
</dbReference>
<evidence type="ECO:0000313" key="7">
    <source>
        <dbReference type="EMBL" id="TXJ58916.1"/>
    </source>
</evidence>
<evidence type="ECO:0000256" key="4">
    <source>
        <dbReference type="RuleBase" id="RU003719"/>
    </source>
</evidence>
<dbReference type="FunFam" id="3.40.50.720:FF:000203">
    <property type="entry name" value="D-3-phosphoglycerate dehydrogenase (SerA)"/>
    <property type="match status" value="1"/>
</dbReference>
<dbReference type="InterPro" id="IPR029752">
    <property type="entry name" value="D-isomer_DH_CS1"/>
</dbReference>
<organism evidence="7 8">
    <name type="scientific">Prevotella brunnea</name>
    <dbReference type="NCBI Taxonomy" id="2508867"/>
    <lineage>
        <taxon>Bacteria</taxon>
        <taxon>Pseudomonadati</taxon>
        <taxon>Bacteroidota</taxon>
        <taxon>Bacteroidia</taxon>
        <taxon>Bacteroidales</taxon>
        <taxon>Prevotellaceae</taxon>
        <taxon>Prevotella</taxon>
    </lineage>
</organism>
<gene>
    <name evidence="7" type="ORF">ETF27_10075</name>
</gene>
<evidence type="ECO:0000259" key="5">
    <source>
        <dbReference type="Pfam" id="PF00389"/>
    </source>
</evidence>
<dbReference type="AlphaFoldDB" id="A0A5C8GAM9"/>
<dbReference type="GO" id="GO:0016616">
    <property type="term" value="F:oxidoreductase activity, acting on the CH-OH group of donors, NAD or NADP as acceptor"/>
    <property type="evidence" value="ECO:0007669"/>
    <property type="project" value="InterPro"/>
</dbReference>
<keyword evidence="2 4" id="KW-0560">Oxidoreductase</keyword>
<evidence type="ECO:0000256" key="3">
    <source>
        <dbReference type="ARBA" id="ARBA00023027"/>
    </source>
</evidence>
<comment type="caution">
    <text evidence="7">The sequence shown here is derived from an EMBL/GenBank/DDBJ whole genome shotgun (WGS) entry which is preliminary data.</text>
</comment>
<protein>
    <submittedName>
        <fullName evidence="7">D-2-hydroxyacid dehydrogenase</fullName>
    </submittedName>
</protein>
<evidence type="ECO:0000313" key="8">
    <source>
        <dbReference type="Proteomes" id="UP000321612"/>
    </source>
</evidence>
<proteinExistence type="inferred from homology"/>
<evidence type="ECO:0000256" key="1">
    <source>
        <dbReference type="ARBA" id="ARBA00005854"/>
    </source>
</evidence>
<dbReference type="PROSITE" id="PS00671">
    <property type="entry name" value="D_2_HYDROXYACID_DH_3"/>
    <property type="match status" value="1"/>
</dbReference>
<feature type="domain" description="D-isomer specific 2-hydroxyacid dehydrogenase NAD-binding" evidence="6">
    <location>
        <begin position="112"/>
        <end position="287"/>
    </location>
</feature>
<dbReference type="Gene3D" id="3.40.50.720">
    <property type="entry name" value="NAD(P)-binding Rossmann-like Domain"/>
    <property type="match status" value="2"/>
</dbReference>
<evidence type="ECO:0000256" key="2">
    <source>
        <dbReference type="ARBA" id="ARBA00023002"/>
    </source>
</evidence>
<reference evidence="8" key="1">
    <citation type="submission" date="2019-05" db="EMBL/GenBank/DDBJ databases">
        <title>Prevotella brunnea sp. nov., isolated from a wound of a patient.</title>
        <authorList>
            <person name="Buhl M."/>
        </authorList>
    </citation>
    <scope>NUCLEOTIDE SEQUENCE [LARGE SCALE GENOMIC DNA]</scope>
    <source>
        <strain evidence="8">A2672</strain>
    </source>
</reference>
<dbReference type="SUPFAM" id="SSF51735">
    <property type="entry name" value="NAD(P)-binding Rossmann-fold domains"/>
    <property type="match status" value="1"/>
</dbReference>
<dbReference type="InterPro" id="IPR036291">
    <property type="entry name" value="NAD(P)-bd_dom_sf"/>
</dbReference>
<dbReference type="OrthoDB" id="9777288at2"/>
<dbReference type="EMBL" id="SDIK01000086">
    <property type="protein sequence ID" value="TXJ58916.1"/>
    <property type="molecule type" value="Genomic_DNA"/>
</dbReference>
<evidence type="ECO:0000259" key="6">
    <source>
        <dbReference type="Pfam" id="PF02826"/>
    </source>
</evidence>
<dbReference type="GO" id="GO:0051287">
    <property type="term" value="F:NAD binding"/>
    <property type="evidence" value="ECO:0007669"/>
    <property type="project" value="InterPro"/>
</dbReference>
<dbReference type="InterPro" id="IPR006140">
    <property type="entry name" value="D-isomer_DH_NAD-bd"/>
</dbReference>
<keyword evidence="3" id="KW-0520">NAD</keyword>
<dbReference type="InterPro" id="IPR029753">
    <property type="entry name" value="D-isomer_DH_CS"/>
</dbReference>
<dbReference type="InterPro" id="IPR050418">
    <property type="entry name" value="D-iso_2-hydroxyacid_DH_PdxB"/>
</dbReference>